<comment type="caution">
    <text evidence="1">The sequence shown here is derived from an EMBL/GenBank/DDBJ whole genome shotgun (WGS) entry which is preliminary data.</text>
</comment>
<keyword evidence="2" id="KW-1185">Reference proteome</keyword>
<reference evidence="1 2" key="1">
    <citation type="submission" date="2023-02" db="EMBL/GenBank/DDBJ databases">
        <title>LHISI_Scaffold_Assembly.</title>
        <authorList>
            <person name="Stuart O.P."/>
            <person name="Cleave R."/>
            <person name="Magrath M.J.L."/>
            <person name="Mikheyev A.S."/>
        </authorList>
    </citation>
    <scope>NUCLEOTIDE SEQUENCE [LARGE SCALE GENOMIC DNA]</scope>
    <source>
        <strain evidence="1">Daus_M_001</strain>
        <tissue evidence="1">Leg muscle</tissue>
    </source>
</reference>
<dbReference type="Proteomes" id="UP001159363">
    <property type="component" value="Chromosome 3"/>
</dbReference>
<accession>A0ABQ9HZ55</accession>
<protein>
    <submittedName>
        <fullName evidence="1">Uncharacterized protein</fullName>
    </submittedName>
</protein>
<organism evidence="1 2">
    <name type="scientific">Dryococelus australis</name>
    <dbReference type="NCBI Taxonomy" id="614101"/>
    <lineage>
        <taxon>Eukaryota</taxon>
        <taxon>Metazoa</taxon>
        <taxon>Ecdysozoa</taxon>
        <taxon>Arthropoda</taxon>
        <taxon>Hexapoda</taxon>
        <taxon>Insecta</taxon>
        <taxon>Pterygota</taxon>
        <taxon>Neoptera</taxon>
        <taxon>Polyneoptera</taxon>
        <taxon>Phasmatodea</taxon>
        <taxon>Verophasmatodea</taxon>
        <taxon>Anareolatae</taxon>
        <taxon>Phasmatidae</taxon>
        <taxon>Eurycanthinae</taxon>
        <taxon>Dryococelus</taxon>
    </lineage>
</organism>
<dbReference type="PANTHER" id="PTHR10773:SF19">
    <property type="match status" value="1"/>
</dbReference>
<dbReference type="EMBL" id="JARBHB010000003">
    <property type="protein sequence ID" value="KAJ8889677.1"/>
    <property type="molecule type" value="Genomic_DNA"/>
</dbReference>
<proteinExistence type="predicted"/>
<sequence>MEQQGKKAKIGPSQMDLQEQGKPYISTTGVQQPDKRLKQLCKWRRKCFAKFNEKERENICMEFYKLSGEAQNQEIACSVQEYPMKTVRLREGNAAGTSRCSFSRNYFFNKSSKDTIQVCQTMYLNTLGSTLMKFRVIFEKKCTSNSCICREDGRGRHGKQKCTPEEAKQRIMNHIALFHAY</sequence>
<dbReference type="PANTHER" id="PTHR10773">
    <property type="entry name" value="DNA-DIRECTED RNA POLYMERASES I, II, AND III SUBUNIT RPABC2"/>
    <property type="match status" value="1"/>
</dbReference>
<evidence type="ECO:0000313" key="1">
    <source>
        <dbReference type="EMBL" id="KAJ8889677.1"/>
    </source>
</evidence>
<gene>
    <name evidence="1" type="ORF">PR048_009178</name>
</gene>
<evidence type="ECO:0000313" key="2">
    <source>
        <dbReference type="Proteomes" id="UP001159363"/>
    </source>
</evidence>
<name>A0ABQ9HZ55_9NEOP</name>